<sequence>MMACSYLSAAGAKPATAGASGAGVAGCWTPPNYTCLPEPDSLPGNTQPPCPQPCPQAHTTSDYCALGAPRHEPALDLTTNSSSVKPRVPSPTGDTE</sequence>
<evidence type="ECO:0000313" key="2">
    <source>
        <dbReference type="EMBL" id="KPI93981.1"/>
    </source>
</evidence>
<evidence type="ECO:0000256" key="1">
    <source>
        <dbReference type="SAM" id="MobiDB-lite"/>
    </source>
</evidence>
<evidence type="ECO:0000313" key="3">
    <source>
        <dbReference type="Proteomes" id="UP000053268"/>
    </source>
</evidence>
<dbReference type="Proteomes" id="UP000053268">
    <property type="component" value="Unassembled WGS sequence"/>
</dbReference>
<accession>A0A194PKL8</accession>
<name>A0A194PKL8_PAPXU</name>
<proteinExistence type="predicted"/>
<reference evidence="2 3" key="1">
    <citation type="journal article" date="2015" name="Nat. Commun.">
        <title>Outbred genome sequencing and CRISPR/Cas9 gene editing in butterflies.</title>
        <authorList>
            <person name="Li X."/>
            <person name="Fan D."/>
            <person name="Zhang W."/>
            <person name="Liu G."/>
            <person name="Zhang L."/>
            <person name="Zhao L."/>
            <person name="Fang X."/>
            <person name="Chen L."/>
            <person name="Dong Y."/>
            <person name="Chen Y."/>
            <person name="Ding Y."/>
            <person name="Zhao R."/>
            <person name="Feng M."/>
            <person name="Zhu Y."/>
            <person name="Feng Y."/>
            <person name="Jiang X."/>
            <person name="Zhu D."/>
            <person name="Xiang H."/>
            <person name="Feng X."/>
            <person name="Li S."/>
            <person name="Wang J."/>
            <person name="Zhang G."/>
            <person name="Kronforst M.R."/>
            <person name="Wang W."/>
        </authorList>
    </citation>
    <scope>NUCLEOTIDE SEQUENCE [LARGE SCALE GENOMIC DNA]</scope>
    <source>
        <strain evidence="2">Ya'a_city_454_Px</strain>
        <tissue evidence="2">Whole body</tissue>
    </source>
</reference>
<keyword evidence="3" id="KW-1185">Reference proteome</keyword>
<feature type="region of interest" description="Disordered" evidence="1">
    <location>
        <begin position="69"/>
        <end position="96"/>
    </location>
</feature>
<dbReference type="AlphaFoldDB" id="A0A194PKL8"/>
<dbReference type="EMBL" id="KQ459601">
    <property type="protein sequence ID" value="KPI93981.1"/>
    <property type="molecule type" value="Genomic_DNA"/>
</dbReference>
<gene>
    <name evidence="2" type="ORF">RR46_13146</name>
</gene>
<organism evidence="2 3">
    <name type="scientific">Papilio xuthus</name>
    <name type="common">Asian swallowtail butterfly</name>
    <dbReference type="NCBI Taxonomy" id="66420"/>
    <lineage>
        <taxon>Eukaryota</taxon>
        <taxon>Metazoa</taxon>
        <taxon>Ecdysozoa</taxon>
        <taxon>Arthropoda</taxon>
        <taxon>Hexapoda</taxon>
        <taxon>Insecta</taxon>
        <taxon>Pterygota</taxon>
        <taxon>Neoptera</taxon>
        <taxon>Endopterygota</taxon>
        <taxon>Lepidoptera</taxon>
        <taxon>Glossata</taxon>
        <taxon>Ditrysia</taxon>
        <taxon>Papilionoidea</taxon>
        <taxon>Papilionidae</taxon>
        <taxon>Papilioninae</taxon>
        <taxon>Papilio</taxon>
    </lineage>
</organism>
<protein>
    <submittedName>
        <fullName evidence="2">Uncharacterized protein</fullName>
    </submittedName>
</protein>